<keyword evidence="2" id="KW-1185">Reference proteome</keyword>
<dbReference type="EMBL" id="KV907501">
    <property type="protein sequence ID" value="OOF94790.1"/>
    <property type="molecule type" value="Genomic_DNA"/>
</dbReference>
<organism evidence="1 2">
    <name type="scientific">Aspergillus carbonarius (strain ITEM 5010)</name>
    <dbReference type="NCBI Taxonomy" id="602072"/>
    <lineage>
        <taxon>Eukaryota</taxon>
        <taxon>Fungi</taxon>
        <taxon>Dikarya</taxon>
        <taxon>Ascomycota</taxon>
        <taxon>Pezizomycotina</taxon>
        <taxon>Eurotiomycetes</taxon>
        <taxon>Eurotiomycetidae</taxon>
        <taxon>Eurotiales</taxon>
        <taxon>Aspergillaceae</taxon>
        <taxon>Aspergillus</taxon>
        <taxon>Aspergillus subgen. Circumdati</taxon>
    </lineage>
</organism>
<dbReference type="Proteomes" id="UP000188318">
    <property type="component" value="Unassembled WGS sequence"/>
</dbReference>
<name>A0A1R3RJZ6_ASPC5</name>
<accession>A0A1R3RJZ6</accession>
<proteinExistence type="predicted"/>
<evidence type="ECO:0000313" key="1">
    <source>
        <dbReference type="EMBL" id="OOF94790.1"/>
    </source>
</evidence>
<sequence length="362" mass="40677">MAQNAVGRLFRSHQSATTLRQSIGSITQTRGISRHAVPTFTPTTSPELDQALNRFREELFIPFGLSQQQRRLMFRQKYADQLEQEPVTANLGEEEEFLLRPMDPQSRPTKNEAIEVISLMKNTTDWKNLVPLLSGLRMSNRLMKSNRLEWIVRKAAEANALGVVLECAKQVERTGVRLNDAGVVQRLFFELHRKAQKAEFQGPEVAKALSIATQLVGLMERPGHVEHDVVKDPKRRPFVIGTLLELSAARALSEFGGKDVDGNVRVYSQRLLGSWALGNYNAETADWVSVDKMLQENIPIYNGMKLALQVHGILNERAVAPGLKNRLNELNQLISKQVKSVPEKVQQKPTVGLVQAQLLYQG</sequence>
<reference evidence="2" key="1">
    <citation type="journal article" date="2017" name="Genome Biol.">
        <title>Comparative genomics reveals high biological diversity and specific adaptations in the industrially and medically important fungal genus Aspergillus.</title>
        <authorList>
            <person name="de Vries R.P."/>
            <person name="Riley R."/>
            <person name="Wiebenga A."/>
            <person name="Aguilar-Osorio G."/>
            <person name="Amillis S."/>
            <person name="Uchima C.A."/>
            <person name="Anderluh G."/>
            <person name="Asadollahi M."/>
            <person name="Askin M."/>
            <person name="Barry K."/>
            <person name="Battaglia E."/>
            <person name="Bayram O."/>
            <person name="Benocci T."/>
            <person name="Braus-Stromeyer S.A."/>
            <person name="Caldana C."/>
            <person name="Canovas D."/>
            <person name="Cerqueira G.C."/>
            <person name="Chen F."/>
            <person name="Chen W."/>
            <person name="Choi C."/>
            <person name="Clum A."/>
            <person name="Dos Santos R.A."/>
            <person name="Damasio A.R."/>
            <person name="Diallinas G."/>
            <person name="Emri T."/>
            <person name="Fekete E."/>
            <person name="Flipphi M."/>
            <person name="Freyberg S."/>
            <person name="Gallo A."/>
            <person name="Gournas C."/>
            <person name="Habgood R."/>
            <person name="Hainaut M."/>
            <person name="Harispe M.L."/>
            <person name="Henrissat B."/>
            <person name="Hilden K.S."/>
            <person name="Hope R."/>
            <person name="Hossain A."/>
            <person name="Karabika E."/>
            <person name="Karaffa L."/>
            <person name="Karanyi Z."/>
            <person name="Krasevec N."/>
            <person name="Kuo A."/>
            <person name="Kusch H."/>
            <person name="LaButti K."/>
            <person name="Lagendijk E.L."/>
            <person name="Lapidus A."/>
            <person name="Levasseur A."/>
            <person name="Lindquist E."/>
            <person name="Lipzen A."/>
            <person name="Logrieco A.F."/>
            <person name="MacCabe A."/>
            <person name="Maekelae M.R."/>
            <person name="Malavazi I."/>
            <person name="Melin P."/>
            <person name="Meyer V."/>
            <person name="Mielnichuk N."/>
            <person name="Miskei M."/>
            <person name="Molnar A.P."/>
            <person name="Mule G."/>
            <person name="Ngan C.Y."/>
            <person name="Orejas M."/>
            <person name="Orosz E."/>
            <person name="Ouedraogo J.P."/>
            <person name="Overkamp K.M."/>
            <person name="Park H.-S."/>
            <person name="Perrone G."/>
            <person name="Piumi F."/>
            <person name="Punt P.J."/>
            <person name="Ram A.F."/>
            <person name="Ramon A."/>
            <person name="Rauscher S."/>
            <person name="Record E."/>
            <person name="Riano-Pachon D.M."/>
            <person name="Robert V."/>
            <person name="Roehrig J."/>
            <person name="Ruller R."/>
            <person name="Salamov A."/>
            <person name="Salih N.S."/>
            <person name="Samson R.A."/>
            <person name="Sandor E."/>
            <person name="Sanguinetti M."/>
            <person name="Schuetze T."/>
            <person name="Sepcic K."/>
            <person name="Shelest E."/>
            <person name="Sherlock G."/>
            <person name="Sophianopoulou V."/>
            <person name="Squina F.M."/>
            <person name="Sun H."/>
            <person name="Susca A."/>
            <person name="Todd R.B."/>
            <person name="Tsang A."/>
            <person name="Unkles S.E."/>
            <person name="van de Wiele N."/>
            <person name="van Rossen-Uffink D."/>
            <person name="Oliveira J.V."/>
            <person name="Vesth T.C."/>
            <person name="Visser J."/>
            <person name="Yu J.-H."/>
            <person name="Zhou M."/>
            <person name="Andersen M.R."/>
            <person name="Archer D.B."/>
            <person name="Baker S.E."/>
            <person name="Benoit I."/>
            <person name="Brakhage A.A."/>
            <person name="Braus G.H."/>
            <person name="Fischer R."/>
            <person name="Frisvad J.C."/>
            <person name="Goldman G.H."/>
            <person name="Houbraken J."/>
            <person name="Oakley B."/>
            <person name="Pocsi I."/>
            <person name="Scazzocchio C."/>
            <person name="Seiboth B."/>
            <person name="vanKuyk P.A."/>
            <person name="Wortman J."/>
            <person name="Dyer P.S."/>
            <person name="Grigoriev I.V."/>
        </authorList>
    </citation>
    <scope>NUCLEOTIDE SEQUENCE [LARGE SCALE GENOMIC DNA]</scope>
    <source>
        <strain evidence="2">ITEM 5010</strain>
    </source>
</reference>
<protein>
    <submittedName>
        <fullName evidence="1">Uncharacterized protein</fullName>
    </submittedName>
</protein>
<dbReference type="OMA" id="ENVPIYN"/>
<dbReference type="AlphaFoldDB" id="A0A1R3RJZ6"/>
<evidence type="ECO:0000313" key="2">
    <source>
        <dbReference type="Proteomes" id="UP000188318"/>
    </source>
</evidence>
<gene>
    <name evidence="1" type="ORF">ASPCADRAFT_131385</name>
</gene>
<dbReference type="VEuPathDB" id="FungiDB:ASPCADRAFT_131385"/>